<dbReference type="GO" id="GO:0017177">
    <property type="term" value="C:glucosidase II complex"/>
    <property type="evidence" value="ECO:0007669"/>
    <property type="project" value="TreeGrafter"/>
</dbReference>
<dbReference type="InterPro" id="IPR039794">
    <property type="entry name" value="Gtb1-like"/>
</dbReference>
<feature type="domain" description="MRH" evidence="5">
    <location>
        <begin position="112"/>
        <end position="209"/>
    </location>
</feature>
<keyword evidence="3" id="KW-0175">Coiled coil</keyword>
<accession>A0A0D2MJ85</accession>
<dbReference type="PANTHER" id="PTHR12630:SF17">
    <property type="entry name" value="EXPRESSED PROTEIN"/>
    <property type="match status" value="1"/>
</dbReference>
<dbReference type="PROSITE" id="PS51914">
    <property type="entry name" value="MRH"/>
    <property type="match status" value="1"/>
</dbReference>
<feature type="non-terminal residue" evidence="6">
    <location>
        <position position="1"/>
    </location>
</feature>
<keyword evidence="2" id="KW-1015">Disulfide bond</keyword>
<evidence type="ECO:0000256" key="4">
    <source>
        <dbReference type="SAM" id="MobiDB-lite"/>
    </source>
</evidence>
<dbReference type="GO" id="GO:0006491">
    <property type="term" value="P:N-glycan processing"/>
    <property type="evidence" value="ECO:0007669"/>
    <property type="project" value="TreeGrafter"/>
</dbReference>
<evidence type="ECO:0000313" key="6">
    <source>
        <dbReference type="EMBL" id="KIZ03075.1"/>
    </source>
</evidence>
<dbReference type="GeneID" id="25737765"/>
<gene>
    <name evidence="6" type="ORF">MNEG_4888</name>
</gene>
<dbReference type="SUPFAM" id="SSF50911">
    <property type="entry name" value="Mannose 6-phosphate receptor domain"/>
    <property type="match status" value="1"/>
</dbReference>
<feature type="region of interest" description="Disordered" evidence="4">
    <location>
        <begin position="14"/>
        <end position="67"/>
    </location>
</feature>
<dbReference type="Gene3D" id="2.70.130.10">
    <property type="entry name" value="Mannose-6-phosphate receptor binding domain"/>
    <property type="match status" value="1"/>
</dbReference>
<keyword evidence="1" id="KW-0732">Signal</keyword>
<feature type="coiled-coil region" evidence="3">
    <location>
        <begin position="69"/>
        <end position="96"/>
    </location>
</feature>
<dbReference type="EMBL" id="KK100920">
    <property type="protein sequence ID" value="KIZ03075.1"/>
    <property type="molecule type" value="Genomic_DNA"/>
</dbReference>
<feature type="coiled-coil region" evidence="3">
    <location>
        <begin position="205"/>
        <end position="242"/>
    </location>
</feature>
<evidence type="ECO:0000256" key="1">
    <source>
        <dbReference type="ARBA" id="ARBA00022729"/>
    </source>
</evidence>
<evidence type="ECO:0000256" key="2">
    <source>
        <dbReference type="ARBA" id="ARBA00023157"/>
    </source>
</evidence>
<dbReference type="Pfam" id="PF13015">
    <property type="entry name" value="PRKCSH_1"/>
    <property type="match status" value="1"/>
</dbReference>
<evidence type="ECO:0000256" key="3">
    <source>
        <dbReference type="SAM" id="Coils"/>
    </source>
</evidence>
<dbReference type="Proteomes" id="UP000054498">
    <property type="component" value="Unassembled WGS sequence"/>
</dbReference>
<dbReference type="AlphaFoldDB" id="A0A0D2MJ85"/>
<reference evidence="6 7" key="1">
    <citation type="journal article" date="2013" name="BMC Genomics">
        <title>Reconstruction of the lipid metabolism for the microalga Monoraphidium neglectum from its genome sequence reveals characteristics suitable for biofuel production.</title>
        <authorList>
            <person name="Bogen C."/>
            <person name="Al-Dilaimi A."/>
            <person name="Albersmeier A."/>
            <person name="Wichmann J."/>
            <person name="Grundmann M."/>
            <person name="Rupp O."/>
            <person name="Lauersen K.J."/>
            <person name="Blifernez-Klassen O."/>
            <person name="Kalinowski J."/>
            <person name="Goesmann A."/>
            <person name="Mussgnug J.H."/>
            <person name="Kruse O."/>
        </authorList>
    </citation>
    <scope>NUCLEOTIDE SEQUENCE [LARGE SCALE GENOMIC DNA]</scope>
    <source>
        <strain evidence="6 7">SAG 48.87</strain>
    </source>
</reference>
<dbReference type="InterPro" id="IPR036607">
    <property type="entry name" value="PRKCSH"/>
</dbReference>
<dbReference type="KEGG" id="mng:MNEG_4888"/>
<dbReference type="OrthoDB" id="28322at2759"/>
<evidence type="ECO:0000259" key="5">
    <source>
        <dbReference type="PROSITE" id="PS51914"/>
    </source>
</evidence>
<sequence length="260" mass="28165">GWLSSTWSKLKDAVANVGAGGPDPPLPTKDDPDYDAPTCEEPTCYDSDAPPARKEGEDDLGDVDTDEELDAAISAHSAAEERVASLRAEKERLTRQVTYDYGADDAWLALASHCSSAREPQYTYRLCLFDKAAQVDNGAHHETSLGVWKGFEKGYSEGVFENGDWCHQAPARSMRVHFECGESESAWGASEPSTCAYTASMATPAACKAEDLKALEDRLADLVKEEEALAREIAEEDEARRAVFAARAAEAEAAADHSEL</sequence>
<evidence type="ECO:0000313" key="7">
    <source>
        <dbReference type="Proteomes" id="UP000054498"/>
    </source>
</evidence>
<dbReference type="STRING" id="145388.A0A0D2MJ85"/>
<proteinExistence type="predicted"/>
<feature type="compositionally biased region" description="Acidic residues" evidence="4">
    <location>
        <begin position="57"/>
        <end position="67"/>
    </location>
</feature>
<protein>
    <recommendedName>
        <fullName evidence="5">MRH domain-containing protein</fullName>
    </recommendedName>
</protein>
<name>A0A0D2MJ85_9CHLO</name>
<dbReference type="RefSeq" id="XP_013902094.1">
    <property type="nucleotide sequence ID" value="XM_014046640.1"/>
</dbReference>
<keyword evidence="7" id="KW-1185">Reference proteome</keyword>
<dbReference type="PANTHER" id="PTHR12630">
    <property type="entry name" value="N-LINKED OLIGOSACCHARIDE PROCESSING"/>
    <property type="match status" value="1"/>
</dbReference>
<dbReference type="InterPro" id="IPR009011">
    <property type="entry name" value="Man6P_isomerase_rcpt-bd_dom_sf"/>
</dbReference>
<dbReference type="InterPro" id="IPR044865">
    <property type="entry name" value="MRH_dom"/>
</dbReference>
<organism evidence="6 7">
    <name type="scientific">Monoraphidium neglectum</name>
    <dbReference type="NCBI Taxonomy" id="145388"/>
    <lineage>
        <taxon>Eukaryota</taxon>
        <taxon>Viridiplantae</taxon>
        <taxon>Chlorophyta</taxon>
        <taxon>core chlorophytes</taxon>
        <taxon>Chlorophyceae</taxon>
        <taxon>CS clade</taxon>
        <taxon>Sphaeropleales</taxon>
        <taxon>Selenastraceae</taxon>
        <taxon>Monoraphidium</taxon>
    </lineage>
</organism>